<dbReference type="HOGENOM" id="CLU_999027_0_0_1"/>
<evidence type="ECO:0000256" key="5">
    <source>
        <dbReference type="ARBA" id="ARBA00023136"/>
    </source>
</evidence>
<comment type="subcellular location">
    <subcellularLocation>
        <location evidence="1">Cell inner membrane</location>
    </subcellularLocation>
</comment>
<feature type="compositionally biased region" description="Low complexity" evidence="7">
    <location>
        <begin position="209"/>
        <end position="220"/>
    </location>
</feature>
<accession>A0A0D3JUX2</accession>
<evidence type="ECO:0000256" key="3">
    <source>
        <dbReference type="ARBA" id="ARBA00022519"/>
    </source>
</evidence>
<dbReference type="PaxDb" id="2903-EOD27307"/>
<dbReference type="GO" id="GO:0005886">
    <property type="term" value="C:plasma membrane"/>
    <property type="evidence" value="ECO:0007669"/>
    <property type="project" value="UniProtKB-SubCell"/>
</dbReference>
<dbReference type="GO" id="GO:0008610">
    <property type="term" value="P:lipid biosynthetic process"/>
    <property type="evidence" value="ECO:0007669"/>
    <property type="project" value="UniProtKB-ARBA"/>
</dbReference>
<keyword evidence="9" id="KW-1185">Reference proteome</keyword>
<dbReference type="AlphaFoldDB" id="A0A0D3JUX2"/>
<dbReference type="KEGG" id="ehx:EMIHUDRAFT_236039"/>
<sequence length="279" mass="29798">MPAPSPAPSHRCGNGDRSKHGLPLSSHPKCSRSSHRRLMQRWRALLQDVASYLAVRCLELLARAVPLAAVLPAGRACGWLVARAGGWRTGVVRSNVRSLCSSGEEAAALGRRSLLHLGQAILLTLQPPSRDETLRRALRCDPQCGAALAELVEDARAGGVVVCSAHIGVWELLPRLLAAQLPQCAERLAARRSGDAISERDARSRALPADGQDGAGEAEATVASDEGQGGGGGAEDRLTRRLVGAYADALTRAVRAAPAQYFWWHRRWRGEDEEHGAGV</sequence>
<dbReference type="Proteomes" id="UP000013827">
    <property type="component" value="Unassembled WGS sequence"/>
</dbReference>
<evidence type="ECO:0000256" key="1">
    <source>
        <dbReference type="ARBA" id="ARBA00004533"/>
    </source>
</evidence>
<keyword evidence="4" id="KW-0808">Transferase</keyword>
<dbReference type="PANTHER" id="PTHR30606:SF10">
    <property type="entry name" value="PHOSPHATIDYLINOSITOL MANNOSIDE ACYLTRANSFERASE"/>
    <property type="match status" value="1"/>
</dbReference>
<name>A0A0D3JUX2_EMIH1</name>
<evidence type="ECO:0000256" key="7">
    <source>
        <dbReference type="SAM" id="MobiDB-lite"/>
    </source>
</evidence>
<keyword evidence="5" id="KW-0472">Membrane</keyword>
<evidence type="ECO:0000313" key="9">
    <source>
        <dbReference type="Proteomes" id="UP000013827"/>
    </source>
</evidence>
<dbReference type="GO" id="GO:0016746">
    <property type="term" value="F:acyltransferase activity"/>
    <property type="evidence" value="ECO:0007669"/>
    <property type="project" value="UniProtKB-KW"/>
</dbReference>
<dbReference type="GO" id="GO:1901137">
    <property type="term" value="P:carbohydrate derivative biosynthetic process"/>
    <property type="evidence" value="ECO:0007669"/>
    <property type="project" value="UniProtKB-ARBA"/>
</dbReference>
<evidence type="ECO:0008006" key="10">
    <source>
        <dbReference type="Google" id="ProtNLM"/>
    </source>
</evidence>
<proteinExistence type="predicted"/>
<dbReference type="EnsemblProtists" id="EOD27307">
    <property type="protein sequence ID" value="EOD27307"/>
    <property type="gene ID" value="EMIHUDRAFT_236039"/>
</dbReference>
<evidence type="ECO:0000256" key="2">
    <source>
        <dbReference type="ARBA" id="ARBA00022475"/>
    </source>
</evidence>
<keyword evidence="6" id="KW-0012">Acyltransferase</keyword>
<keyword evidence="2" id="KW-1003">Cell membrane</keyword>
<reference evidence="8" key="2">
    <citation type="submission" date="2024-10" db="UniProtKB">
        <authorList>
            <consortium name="EnsemblProtists"/>
        </authorList>
    </citation>
    <scope>IDENTIFICATION</scope>
</reference>
<evidence type="ECO:0000313" key="8">
    <source>
        <dbReference type="EnsemblProtists" id="EOD27307"/>
    </source>
</evidence>
<dbReference type="InterPro" id="IPR004960">
    <property type="entry name" value="LipA_acyltrans"/>
</dbReference>
<organism evidence="8 9">
    <name type="scientific">Emiliania huxleyi (strain CCMP1516)</name>
    <dbReference type="NCBI Taxonomy" id="280463"/>
    <lineage>
        <taxon>Eukaryota</taxon>
        <taxon>Haptista</taxon>
        <taxon>Haptophyta</taxon>
        <taxon>Prymnesiophyceae</taxon>
        <taxon>Isochrysidales</taxon>
        <taxon>Noelaerhabdaceae</taxon>
        <taxon>Emiliania</taxon>
    </lineage>
</organism>
<feature type="region of interest" description="Disordered" evidence="7">
    <location>
        <begin position="1"/>
        <end position="32"/>
    </location>
</feature>
<dbReference type="PANTHER" id="PTHR30606">
    <property type="entry name" value="LIPID A BIOSYNTHESIS LAUROYL ACYLTRANSFERASE"/>
    <property type="match status" value="1"/>
</dbReference>
<dbReference type="GeneID" id="17272852"/>
<protein>
    <recommendedName>
        <fullName evidence="10">Lipid A biosynthesis lauroyl acyltransferase</fullName>
    </recommendedName>
</protein>
<evidence type="ECO:0000256" key="4">
    <source>
        <dbReference type="ARBA" id="ARBA00022679"/>
    </source>
</evidence>
<keyword evidence="3" id="KW-0997">Cell inner membrane</keyword>
<evidence type="ECO:0000256" key="6">
    <source>
        <dbReference type="ARBA" id="ARBA00023315"/>
    </source>
</evidence>
<dbReference type="RefSeq" id="XP_005779736.1">
    <property type="nucleotide sequence ID" value="XM_005779679.1"/>
</dbReference>
<feature type="region of interest" description="Disordered" evidence="7">
    <location>
        <begin position="199"/>
        <end position="236"/>
    </location>
</feature>
<reference evidence="9" key="1">
    <citation type="journal article" date="2013" name="Nature">
        <title>Pan genome of the phytoplankton Emiliania underpins its global distribution.</title>
        <authorList>
            <person name="Read B.A."/>
            <person name="Kegel J."/>
            <person name="Klute M.J."/>
            <person name="Kuo A."/>
            <person name="Lefebvre S.C."/>
            <person name="Maumus F."/>
            <person name="Mayer C."/>
            <person name="Miller J."/>
            <person name="Monier A."/>
            <person name="Salamov A."/>
            <person name="Young J."/>
            <person name="Aguilar M."/>
            <person name="Claverie J.M."/>
            <person name="Frickenhaus S."/>
            <person name="Gonzalez K."/>
            <person name="Herman E.K."/>
            <person name="Lin Y.C."/>
            <person name="Napier J."/>
            <person name="Ogata H."/>
            <person name="Sarno A.F."/>
            <person name="Shmutz J."/>
            <person name="Schroeder D."/>
            <person name="de Vargas C."/>
            <person name="Verret F."/>
            <person name="von Dassow P."/>
            <person name="Valentin K."/>
            <person name="Van de Peer Y."/>
            <person name="Wheeler G."/>
            <person name="Dacks J.B."/>
            <person name="Delwiche C.F."/>
            <person name="Dyhrman S.T."/>
            <person name="Glockner G."/>
            <person name="John U."/>
            <person name="Richards T."/>
            <person name="Worden A.Z."/>
            <person name="Zhang X."/>
            <person name="Grigoriev I.V."/>
            <person name="Allen A.E."/>
            <person name="Bidle K."/>
            <person name="Borodovsky M."/>
            <person name="Bowler C."/>
            <person name="Brownlee C."/>
            <person name="Cock J.M."/>
            <person name="Elias M."/>
            <person name="Gladyshev V.N."/>
            <person name="Groth M."/>
            <person name="Guda C."/>
            <person name="Hadaegh A."/>
            <person name="Iglesias-Rodriguez M.D."/>
            <person name="Jenkins J."/>
            <person name="Jones B.M."/>
            <person name="Lawson T."/>
            <person name="Leese F."/>
            <person name="Lindquist E."/>
            <person name="Lobanov A."/>
            <person name="Lomsadze A."/>
            <person name="Malik S.B."/>
            <person name="Marsh M.E."/>
            <person name="Mackinder L."/>
            <person name="Mock T."/>
            <person name="Mueller-Roeber B."/>
            <person name="Pagarete A."/>
            <person name="Parker M."/>
            <person name="Probert I."/>
            <person name="Quesneville H."/>
            <person name="Raines C."/>
            <person name="Rensing S.A."/>
            <person name="Riano-Pachon D.M."/>
            <person name="Richier S."/>
            <person name="Rokitta S."/>
            <person name="Shiraiwa Y."/>
            <person name="Soanes D.M."/>
            <person name="van der Giezen M."/>
            <person name="Wahlund T.M."/>
            <person name="Williams B."/>
            <person name="Wilson W."/>
            <person name="Wolfe G."/>
            <person name="Wurch L.L."/>
        </authorList>
    </citation>
    <scope>NUCLEOTIDE SEQUENCE</scope>
</reference>